<proteinExistence type="predicted"/>
<protein>
    <submittedName>
        <fullName evidence="6">Hemolysin III family protein</fullName>
    </submittedName>
</protein>
<evidence type="ECO:0000313" key="6">
    <source>
        <dbReference type="EMBL" id="MFD2235354.1"/>
    </source>
</evidence>
<dbReference type="EMBL" id="JBHUIY010000044">
    <property type="protein sequence ID" value="MFD2235354.1"/>
    <property type="molecule type" value="Genomic_DNA"/>
</dbReference>
<evidence type="ECO:0000256" key="1">
    <source>
        <dbReference type="ARBA" id="ARBA00004141"/>
    </source>
</evidence>
<organism evidence="6 7">
    <name type="scientific">Phaeospirillum tilakii</name>
    <dbReference type="NCBI Taxonomy" id="741673"/>
    <lineage>
        <taxon>Bacteria</taxon>
        <taxon>Pseudomonadati</taxon>
        <taxon>Pseudomonadota</taxon>
        <taxon>Alphaproteobacteria</taxon>
        <taxon>Rhodospirillales</taxon>
        <taxon>Rhodospirillaceae</taxon>
        <taxon>Phaeospirillum</taxon>
    </lineage>
</organism>
<sequence length="212" mass="22892">MVCHPYSLAEWITDGVIHALGVILVLVAAAVLLHLAIADGGARLIIGSAVYASGLVACFGFSAAYNLTLAPRWRALLRRFDHAAIYLMIAGTYTPLSLICIGGTVGTVLLALVWSVALVGVTLKLIWPHRFEKLSLVLYLSLGWIGLVVIGRIIDVLPVPALILLLAGGLFYTFGVVFHLWSRLPFQNAIWHGFVLTAACFHYAAVLDSIFP</sequence>
<reference evidence="7" key="1">
    <citation type="journal article" date="2019" name="Int. J. Syst. Evol. Microbiol.">
        <title>The Global Catalogue of Microorganisms (GCM) 10K type strain sequencing project: providing services to taxonomists for standard genome sequencing and annotation.</title>
        <authorList>
            <consortium name="The Broad Institute Genomics Platform"/>
            <consortium name="The Broad Institute Genome Sequencing Center for Infectious Disease"/>
            <person name="Wu L."/>
            <person name="Ma J."/>
        </authorList>
    </citation>
    <scope>NUCLEOTIDE SEQUENCE [LARGE SCALE GENOMIC DNA]</scope>
    <source>
        <strain evidence="7">KCTC 15012</strain>
    </source>
</reference>
<dbReference type="PANTHER" id="PTHR20855">
    <property type="entry name" value="ADIPOR/PROGESTIN RECEPTOR-RELATED"/>
    <property type="match status" value="1"/>
</dbReference>
<evidence type="ECO:0000256" key="4">
    <source>
        <dbReference type="ARBA" id="ARBA00023136"/>
    </source>
</evidence>
<keyword evidence="4 5" id="KW-0472">Membrane</keyword>
<evidence type="ECO:0000256" key="2">
    <source>
        <dbReference type="ARBA" id="ARBA00022692"/>
    </source>
</evidence>
<dbReference type="RefSeq" id="WP_377318457.1">
    <property type="nucleotide sequence ID" value="NZ_JBHUIY010000044.1"/>
</dbReference>
<dbReference type="Proteomes" id="UP001597296">
    <property type="component" value="Unassembled WGS sequence"/>
</dbReference>
<keyword evidence="2 5" id="KW-0812">Transmembrane</keyword>
<gene>
    <name evidence="6" type="ORF">ACFSNB_16230</name>
</gene>
<comment type="caution">
    <text evidence="6">The sequence shown here is derived from an EMBL/GenBank/DDBJ whole genome shotgun (WGS) entry which is preliminary data.</text>
</comment>
<name>A0ABW5CDJ4_9PROT</name>
<dbReference type="InterPro" id="IPR004254">
    <property type="entry name" value="AdipoR/HlyIII-related"/>
</dbReference>
<evidence type="ECO:0000256" key="3">
    <source>
        <dbReference type="ARBA" id="ARBA00022989"/>
    </source>
</evidence>
<dbReference type="Pfam" id="PF03006">
    <property type="entry name" value="HlyIII"/>
    <property type="match status" value="1"/>
</dbReference>
<feature type="transmembrane region" description="Helical" evidence="5">
    <location>
        <begin position="44"/>
        <end position="65"/>
    </location>
</feature>
<feature type="transmembrane region" description="Helical" evidence="5">
    <location>
        <begin position="193"/>
        <end position="211"/>
    </location>
</feature>
<feature type="transmembrane region" description="Helical" evidence="5">
    <location>
        <begin position="85"/>
        <end position="113"/>
    </location>
</feature>
<evidence type="ECO:0000256" key="5">
    <source>
        <dbReference type="SAM" id="Phobius"/>
    </source>
</evidence>
<feature type="transmembrane region" description="Helical" evidence="5">
    <location>
        <begin position="134"/>
        <end position="154"/>
    </location>
</feature>
<accession>A0ABW5CDJ4</accession>
<dbReference type="PANTHER" id="PTHR20855:SF3">
    <property type="entry name" value="LD03007P"/>
    <property type="match status" value="1"/>
</dbReference>
<keyword evidence="3 5" id="KW-1133">Transmembrane helix</keyword>
<feature type="transmembrane region" description="Helical" evidence="5">
    <location>
        <begin position="160"/>
        <end position="181"/>
    </location>
</feature>
<comment type="subcellular location">
    <subcellularLocation>
        <location evidence="1">Membrane</location>
        <topology evidence="1">Multi-pass membrane protein</topology>
    </subcellularLocation>
</comment>
<keyword evidence="7" id="KW-1185">Reference proteome</keyword>
<evidence type="ECO:0000313" key="7">
    <source>
        <dbReference type="Proteomes" id="UP001597296"/>
    </source>
</evidence>
<feature type="transmembrane region" description="Helical" evidence="5">
    <location>
        <begin position="16"/>
        <end position="37"/>
    </location>
</feature>